<dbReference type="InterPro" id="IPR053772">
    <property type="entry name" value="At1g61320/At1g61330-like"/>
</dbReference>
<proteinExistence type="predicted"/>
<name>A0A0D9XHC8_9ORYZ</name>
<dbReference type="AlphaFoldDB" id="A0A0D9XHC8"/>
<keyword evidence="3" id="KW-1185">Reference proteome</keyword>
<dbReference type="InterPro" id="IPR032675">
    <property type="entry name" value="LRR_dom_sf"/>
</dbReference>
<evidence type="ECO:0000259" key="1">
    <source>
        <dbReference type="PROSITE" id="PS50181"/>
    </source>
</evidence>
<dbReference type="Pfam" id="PF00646">
    <property type="entry name" value="F-box"/>
    <property type="match status" value="1"/>
</dbReference>
<reference evidence="3" key="2">
    <citation type="submission" date="2013-12" db="EMBL/GenBank/DDBJ databases">
        <authorList>
            <person name="Yu Y."/>
            <person name="Lee S."/>
            <person name="de Baynast K."/>
            <person name="Wissotski M."/>
            <person name="Liu L."/>
            <person name="Talag J."/>
            <person name="Goicoechea J."/>
            <person name="Angelova A."/>
            <person name="Jetty R."/>
            <person name="Kudrna D."/>
            <person name="Golser W."/>
            <person name="Rivera L."/>
            <person name="Zhang J."/>
            <person name="Wing R."/>
        </authorList>
    </citation>
    <scope>NUCLEOTIDE SEQUENCE</scope>
</reference>
<dbReference type="SMART" id="SM00256">
    <property type="entry name" value="FBOX"/>
    <property type="match status" value="1"/>
</dbReference>
<reference evidence="2" key="3">
    <citation type="submission" date="2015-04" db="UniProtKB">
        <authorList>
            <consortium name="EnsemblPlants"/>
        </authorList>
    </citation>
    <scope>IDENTIFICATION</scope>
</reference>
<evidence type="ECO:0000313" key="2">
    <source>
        <dbReference type="EnsemblPlants" id="LPERR10G00550.1"/>
    </source>
</evidence>
<dbReference type="InterPro" id="IPR055357">
    <property type="entry name" value="LRR_At1g61320_AtMIF1"/>
</dbReference>
<feature type="domain" description="F-box" evidence="1">
    <location>
        <begin position="18"/>
        <end position="66"/>
    </location>
</feature>
<dbReference type="SUPFAM" id="SSF81383">
    <property type="entry name" value="F-box domain"/>
    <property type="match status" value="1"/>
</dbReference>
<protein>
    <recommendedName>
        <fullName evidence="1">F-box domain-containing protein</fullName>
    </recommendedName>
</protein>
<dbReference type="HOGENOM" id="CLU_010721_3_2_1"/>
<dbReference type="Gramene" id="LPERR10G00550.1">
    <property type="protein sequence ID" value="LPERR10G00550.1"/>
    <property type="gene ID" value="LPERR10G00550"/>
</dbReference>
<dbReference type="Gene3D" id="1.20.1280.50">
    <property type="match status" value="1"/>
</dbReference>
<dbReference type="InterPro" id="IPR006566">
    <property type="entry name" value="FBD"/>
</dbReference>
<dbReference type="EnsemblPlants" id="LPERR10G00550.1">
    <property type="protein sequence ID" value="LPERR10G00550.1"/>
    <property type="gene ID" value="LPERR10G00550"/>
</dbReference>
<reference evidence="2 3" key="1">
    <citation type="submission" date="2012-08" db="EMBL/GenBank/DDBJ databases">
        <title>Oryza genome evolution.</title>
        <authorList>
            <person name="Wing R.A."/>
        </authorList>
    </citation>
    <scope>NUCLEOTIDE SEQUENCE</scope>
</reference>
<dbReference type="PANTHER" id="PTHR34145:SF57">
    <property type="entry name" value="F-BOX DOMAIN-CONTAINING PROTEIN"/>
    <property type="match status" value="1"/>
</dbReference>
<dbReference type="Pfam" id="PF08387">
    <property type="entry name" value="FBD"/>
    <property type="match status" value="1"/>
</dbReference>
<dbReference type="Proteomes" id="UP000032180">
    <property type="component" value="Chromosome 10"/>
</dbReference>
<dbReference type="InterPro" id="IPR036047">
    <property type="entry name" value="F-box-like_dom_sf"/>
</dbReference>
<dbReference type="STRING" id="77586.A0A0D9XHC8"/>
<dbReference type="PANTHER" id="PTHR34145">
    <property type="entry name" value="OS02G0105600 PROTEIN"/>
    <property type="match status" value="1"/>
</dbReference>
<dbReference type="PROSITE" id="PS50181">
    <property type="entry name" value="FBOX"/>
    <property type="match status" value="1"/>
</dbReference>
<accession>A0A0D9XHC8</accession>
<dbReference type="SUPFAM" id="SSF52047">
    <property type="entry name" value="RNI-like"/>
    <property type="match status" value="1"/>
</dbReference>
<dbReference type="InterPro" id="IPR001810">
    <property type="entry name" value="F-box_dom"/>
</dbReference>
<organism evidence="2 3">
    <name type="scientific">Leersia perrieri</name>
    <dbReference type="NCBI Taxonomy" id="77586"/>
    <lineage>
        <taxon>Eukaryota</taxon>
        <taxon>Viridiplantae</taxon>
        <taxon>Streptophyta</taxon>
        <taxon>Embryophyta</taxon>
        <taxon>Tracheophyta</taxon>
        <taxon>Spermatophyta</taxon>
        <taxon>Magnoliopsida</taxon>
        <taxon>Liliopsida</taxon>
        <taxon>Poales</taxon>
        <taxon>Poaceae</taxon>
        <taxon>BOP clade</taxon>
        <taxon>Oryzoideae</taxon>
        <taxon>Oryzeae</taxon>
        <taxon>Oryzinae</taxon>
        <taxon>Leersia</taxon>
    </lineage>
</organism>
<dbReference type="eggNOG" id="ENOG502R66T">
    <property type="taxonomic scope" value="Eukaryota"/>
</dbReference>
<evidence type="ECO:0000313" key="3">
    <source>
        <dbReference type="Proteomes" id="UP000032180"/>
    </source>
</evidence>
<dbReference type="Pfam" id="PF23622">
    <property type="entry name" value="LRR_At1g61320_AtMIF1"/>
    <property type="match status" value="1"/>
</dbReference>
<dbReference type="Gene3D" id="3.80.10.10">
    <property type="entry name" value="Ribonuclease Inhibitor"/>
    <property type="match status" value="1"/>
</dbReference>
<sequence length="421" mass="48408">MSDYINCKPAYKFRLGNNDPFEYLPEDVLCIILSKLPLKEQVRASAVSRKWRCLWTVCPKLNFDSIAMYDKNNYGRQLLIQKFIDSVNAILAQFHGRVVEELSIKCDFDTILIDHLDSWVSFAVMSWTKFLSLDLTRPYLEVFCDKYIFPFKLLDSGIITRLQKLQLGRVSIGLPTQFGGFPNLRRLDLKFVDVNVTDLQDMLSKCCKLEWLNIMRCHLSDGLKVNSPLPCQIYLSVEYSQITEITFNAVKLKTFKYKGKPVPINLIQSSELEIVDIFFSKDTLVHISTLLCNVLINVQKLTFTASCEQQPEPIFGFFSEIGTFYRKVSTAFWFLLSPPPPVQEPIKRLPECPFNYLKRLYFGGYNGSNGQVEFLIHMVENAPALEALTLKQDGLFDSDVHSAARRYLDGKISPQCAIRYL</sequence>